<evidence type="ECO:0000259" key="8">
    <source>
        <dbReference type="PROSITE" id="PS50850"/>
    </source>
</evidence>
<proteinExistence type="predicted"/>
<evidence type="ECO:0000313" key="10">
    <source>
        <dbReference type="EMBL" id="PQM46383.1"/>
    </source>
</evidence>
<keyword evidence="6 7" id="KW-0472">Membrane</keyword>
<dbReference type="Proteomes" id="UP000179734">
    <property type="component" value="Unassembled WGS sequence"/>
</dbReference>
<dbReference type="InterPro" id="IPR036259">
    <property type="entry name" value="MFS_trans_sf"/>
</dbReference>
<dbReference type="Pfam" id="PF07690">
    <property type="entry name" value="MFS_1"/>
    <property type="match status" value="1"/>
</dbReference>
<keyword evidence="3" id="KW-1003">Cell membrane</keyword>
<reference evidence="9 11" key="1">
    <citation type="submission" date="2016-10" db="EMBL/GenBank/DDBJ databases">
        <title>Genome sequence of Mycobacterium talmonii.</title>
        <authorList>
            <person name="Greninger A.L."/>
            <person name="Elliott B."/>
            <person name="Vasireddy S."/>
            <person name="Vasireddy R."/>
        </authorList>
    </citation>
    <scope>NUCLEOTIDE SEQUENCE [LARGE SCALE GENOMIC DNA]</scope>
    <source>
        <strain evidence="9">MO-5499</strain>
        <strain evidence="11">NE-TNMC-100812</strain>
    </source>
</reference>
<feature type="transmembrane region" description="Helical" evidence="7">
    <location>
        <begin position="17"/>
        <end position="41"/>
    </location>
</feature>
<accession>A0A1S1NN52</accession>
<evidence type="ECO:0000256" key="4">
    <source>
        <dbReference type="ARBA" id="ARBA00022692"/>
    </source>
</evidence>
<feature type="transmembrane region" description="Helical" evidence="7">
    <location>
        <begin position="104"/>
        <end position="120"/>
    </location>
</feature>
<feature type="transmembrane region" description="Helical" evidence="7">
    <location>
        <begin position="81"/>
        <end position="98"/>
    </location>
</feature>
<evidence type="ECO:0000256" key="5">
    <source>
        <dbReference type="ARBA" id="ARBA00022989"/>
    </source>
</evidence>
<keyword evidence="11" id="KW-1185">Reference proteome</keyword>
<feature type="transmembrane region" description="Helical" evidence="7">
    <location>
        <begin position="384"/>
        <end position="404"/>
    </location>
</feature>
<feature type="domain" description="Major facilitator superfamily (MFS) profile" evidence="8">
    <location>
        <begin position="8"/>
        <end position="408"/>
    </location>
</feature>
<evidence type="ECO:0000256" key="7">
    <source>
        <dbReference type="SAM" id="Phobius"/>
    </source>
</evidence>
<feature type="transmembrane region" description="Helical" evidence="7">
    <location>
        <begin position="316"/>
        <end position="339"/>
    </location>
</feature>
<dbReference type="Proteomes" id="UP000238296">
    <property type="component" value="Unassembled WGS sequence"/>
</dbReference>
<reference evidence="10" key="3">
    <citation type="submission" date="2018-01" db="EMBL/GenBank/DDBJ databases">
        <authorList>
            <person name="Gaut B.S."/>
            <person name="Morton B.R."/>
            <person name="Clegg M.T."/>
            <person name="Duvall M.R."/>
        </authorList>
    </citation>
    <scope>NUCLEOTIDE SEQUENCE</scope>
    <source>
        <strain evidence="10">ATCC BAA-2683</strain>
    </source>
</reference>
<dbReference type="EMBL" id="PPEA01000503">
    <property type="protein sequence ID" value="PQM46383.1"/>
    <property type="molecule type" value="Genomic_DNA"/>
</dbReference>
<keyword evidence="2" id="KW-0813">Transport</keyword>
<dbReference type="Gene3D" id="1.20.1250.20">
    <property type="entry name" value="MFS general substrate transporter like domains"/>
    <property type="match status" value="1"/>
</dbReference>
<dbReference type="AlphaFoldDB" id="A0A1S1NN52"/>
<reference evidence="10 12" key="2">
    <citation type="journal article" date="2017" name="Int. J. Syst. Evol. Microbiol.">
        <title>Mycobacterium talmoniae sp. nov., a slowly growing mycobacterium isolated from human respiratory samples.</title>
        <authorList>
            <person name="Davidson R.M."/>
            <person name="DeGroote M.A."/>
            <person name="Marola J.L."/>
            <person name="Buss S."/>
            <person name="Jones V."/>
            <person name="McNeil M.R."/>
            <person name="Freifeld A.G."/>
            <person name="Elaine Epperson L."/>
            <person name="Hasan N.A."/>
            <person name="Jackson M."/>
            <person name="Iwen P.C."/>
            <person name="Salfinger M."/>
            <person name="Strong M."/>
        </authorList>
    </citation>
    <scope>NUCLEOTIDE SEQUENCE [LARGE SCALE GENOMIC DNA]</scope>
    <source>
        <strain evidence="10 12">ATCC BAA-2683</strain>
    </source>
</reference>
<comment type="caution">
    <text evidence="9">The sequence shown here is derived from an EMBL/GenBank/DDBJ whole genome shotgun (WGS) entry which is preliminary data.</text>
</comment>
<dbReference type="InterPro" id="IPR011701">
    <property type="entry name" value="MFS"/>
</dbReference>
<dbReference type="EMBL" id="MLQM01000048">
    <property type="protein sequence ID" value="OHV04182.1"/>
    <property type="molecule type" value="Genomic_DNA"/>
</dbReference>
<evidence type="ECO:0000256" key="6">
    <source>
        <dbReference type="ARBA" id="ARBA00023136"/>
    </source>
</evidence>
<feature type="transmembrane region" description="Helical" evidence="7">
    <location>
        <begin position="171"/>
        <end position="192"/>
    </location>
</feature>
<name>A0A1S1NN52_9MYCO</name>
<keyword evidence="4 7" id="KW-0812">Transmembrane</keyword>
<sequence>MLSDAQTERLSAARRSFILATTVAMVSHGLWVPLIFLFFTLGRGLPLTGSGVAATIGNTGALLAGAVVAGRVVDRLGPFRTMTLSGVIGAVAFVGFLLTTTLAAVALFSFTAALAGNLFFTSDPEAVRRLTAEGDDRTRMFALLTSVRVLGFGVGALAATLGLIFDRGSGWFWTALVAVIAAGELITAALFWQLRWVDDGEPVDGEPSDAAPPRYRDVLRQGGFMAFIAGVFAIALTTIGMDTALPLFMLSVGLPTWSTTVAYLFICVMVAVAARAVARIGQRVPHLRILAWSTACCAVSFLVVDSLAGIQNAGQALLFVVLTLGLILFSVSDAASNALSANIMLTFAPAESSGRHGSLLQTAWAAASAVAPGVYAALFTAGRILPWLVSSVLLAAAAAVFAAVHGRRPRQFD</sequence>
<dbReference type="PANTHER" id="PTHR23517:SF2">
    <property type="entry name" value="MULTIDRUG RESISTANCE PROTEIN MDTH"/>
    <property type="match status" value="1"/>
</dbReference>
<organism evidence="9 11">
    <name type="scientific">Mycobacterium talmoniae</name>
    <dbReference type="NCBI Taxonomy" id="1858794"/>
    <lineage>
        <taxon>Bacteria</taxon>
        <taxon>Bacillati</taxon>
        <taxon>Actinomycetota</taxon>
        <taxon>Actinomycetes</taxon>
        <taxon>Mycobacteriales</taxon>
        <taxon>Mycobacteriaceae</taxon>
        <taxon>Mycobacterium</taxon>
    </lineage>
</organism>
<evidence type="ECO:0000256" key="3">
    <source>
        <dbReference type="ARBA" id="ARBA00022475"/>
    </source>
</evidence>
<feature type="transmembrane region" description="Helical" evidence="7">
    <location>
        <begin position="290"/>
        <end position="310"/>
    </location>
</feature>
<comment type="subcellular location">
    <subcellularLocation>
        <location evidence="1">Cell membrane</location>
        <topology evidence="1">Multi-pass membrane protein</topology>
    </subcellularLocation>
</comment>
<dbReference type="SUPFAM" id="SSF103473">
    <property type="entry name" value="MFS general substrate transporter"/>
    <property type="match status" value="1"/>
</dbReference>
<evidence type="ECO:0000256" key="1">
    <source>
        <dbReference type="ARBA" id="ARBA00004651"/>
    </source>
</evidence>
<dbReference type="InterPro" id="IPR050171">
    <property type="entry name" value="MFS_Transporters"/>
</dbReference>
<evidence type="ECO:0000313" key="11">
    <source>
        <dbReference type="Proteomes" id="UP000179734"/>
    </source>
</evidence>
<dbReference type="PANTHER" id="PTHR23517">
    <property type="entry name" value="RESISTANCE PROTEIN MDTM, PUTATIVE-RELATED-RELATED"/>
    <property type="match status" value="1"/>
</dbReference>
<evidence type="ECO:0000256" key="2">
    <source>
        <dbReference type="ARBA" id="ARBA00022448"/>
    </source>
</evidence>
<dbReference type="GO" id="GO:0022857">
    <property type="term" value="F:transmembrane transporter activity"/>
    <property type="evidence" value="ECO:0007669"/>
    <property type="project" value="InterPro"/>
</dbReference>
<evidence type="ECO:0000313" key="9">
    <source>
        <dbReference type="EMBL" id="OHV04182.1"/>
    </source>
</evidence>
<dbReference type="InterPro" id="IPR020846">
    <property type="entry name" value="MFS_dom"/>
</dbReference>
<protein>
    <recommendedName>
        <fullName evidence="8">Major facilitator superfamily (MFS) profile domain-containing protein</fullName>
    </recommendedName>
</protein>
<feature type="transmembrane region" description="Helical" evidence="7">
    <location>
        <begin position="260"/>
        <end position="278"/>
    </location>
</feature>
<keyword evidence="5 7" id="KW-1133">Transmembrane helix</keyword>
<feature type="transmembrane region" description="Helical" evidence="7">
    <location>
        <begin position="224"/>
        <end position="248"/>
    </location>
</feature>
<dbReference type="GO" id="GO:0005886">
    <property type="term" value="C:plasma membrane"/>
    <property type="evidence" value="ECO:0007669"/>
    <property type="project" value="UniProtKB-SubCell"/>
</dbReference>
<dbReference type="PROSITE" id="PS50850">
    <property type="entry name" value="MFS"/>
    <property type="match status" value="1"/>
</dbReference>
<dbReference type="RefSeq" id="WP_071025648.1">
    <property type="nucleotide sequence ID" value="NZ_MLQM01000048.1"/>
</dbReference>
<evidence type="ECO:0000313" key="12">
    <source>
        <dbReference type="Proteomes" id="UP000238296"/>
    </source>
</evidence>
<gene>
    <name evidence="9" type="ORF">BKN37_11255</name>
    <name evidence="10" type="ORF">C1Y40_03444</name>
</gene>
<feature type="transmembrane region" description="Helical" evidence="7">
    <location>
        <begin position="47"/>
        <end position="69"/>
    </location>
</feature>
<feature type="transmembrane region" description="Helical" evidence="7">
    <location>
        <begin position="141"/>
        <end position="165"/>
    </location>
</feature>
<feature type="transmembrane region" description="Helical" evidence="7">
    <location>
        <begin position="359"/>
        <end position="378"/>
    </location>
</feature>